<dbReference type="Pfam" id="PF00593">
    <property type="entry name" value="TonB_dep_Rec_b-barrel"/>
    <property type="match status" value="1"/>
</dbReference>
<evidence type="ECO:0000256" key="6">
    <source>
        <dbReference type="ARBA" id="ARBA00023077"/>
    </source>
</evidence>
<dbReference type="Proteomes" id="UP000632774">
    <property type="component" value="Unassembled WGS sequence"/>
</dbReference>
<dbReference type="PANTHER" id="PTHR30069">
    <property type="entry name" value="TONB-DEPENDENT OUTER MEMBRANE RECEPTOR"/>
    <property type="match status" value="1"/>
</dbReference>
<dbReference type="InterPro" id="IPR039426">
    <property type="entry name" value="TonB-dep_rcpt-like"/>
</dbReference>
<evidence type="ECO:0000313" key="15">
    <source>
        <dbReference type="EMBL" id="MBE9668704.1"/>
    </source>
</evidence>
<feature type="signal peptide" evidence="12">
    <location>
        <begin position="1"/>
        <end position="21"/>
    </location>
</feature>
<evidence type="ECO:0000256" key="10">
    <source>
        <dbReference type="PROSITE-ProRule" id="PRU01360"/>
    </source>
</evidence>
<dbReference type="Gene3D" id="2.40.170.20">
    <property type="entry name" value="TonB-dependent receptor, beta-barrel domain"/>
    <property type="match status" value="1"/>
</dbReference>
<keyword evidence="8" id="KW-0675">Receptor</keyword>
<name>A0ABR9XNM1_9SPHI</name>
<dbReference type="PROSITE" id="PS52016">
    <property type="entry name" value="TONB_DEPENDENT_REC_3"/>
    <property type="match status" value="1"/>
</dbReference>
<dbReference type="SUPFAM" id="SSF56935">
    <property type="entry name" value="Porins"/>
    <property type="match status" value="1"/>
</dbReference>
<dbReference type="SUPFAM" id="SSF49464">
    <property type="entry name" value="Carboxypeptidase regulatory domain-like"/>
    <property type="match status" value="1"/>
</dbReference>
<comment type="caution">
    <text evidence="15">The sequence shown here is derived from an EMBL/GenBank/DDBJ whole genome shotgun (WGS) entry which is preliminary data.</text>
</comment>
<keyword evidence="5 12" id="KW-0732">Signal</keyword>
<keyword evidence="7 10" id="KW-0472">Membrane</keyword>
<dbReference type="Pfam" id="PF13715">
    <property type="entry name" value="CarbopepD_reg_2"/>
    <property type="match status" value="1"/>
</dbReference>
<sequence>MKKLLLASLCFLVLCSSQVFAQNRTVTGTVKAKEDGLPLPGASIVVKGTSFGTQTNGDGKFSISVPPRATLSISFTGYKTVEVPVPANNVVSVTLEASANQLSEVVINTAFGVKKTSGSLGYTATTIGTKELTQSGATNFTNGLTAKVAGLVVTTGDNGIDPQTRFILRGNRHINGNNFALVVLNGVPISPNDVNTLNPDDIESTDILNGPSASALYGSEASNGVIVITTKKGSRSGAPQINVTSTYQLEKLAYFPKLQTRFGSYGGEGVPFADAVTGFITSVPGYENQSYGPAYDGHMEVLGIPLQDGTVQKYPYATPSVDPRYAFFQTGHSATQNVSYAQGDNVNGFNISANHLDRTNPTPGEKYTRNIVRVSANRTYGIFKADFTASYTSAYTNLSPYNVYSTLLNTPSWAPLQNFQDITAPFADRSTFFNSYDVNPYAGLHDNRTNRRLDAFNGSFTGTLTPTKWVDITYRLADNLGNITSQNTVAQINYSDYALSDPGGTGNRASSAGVPLVPGNVTNTTQFGDGSFFANNSSIAGPQGYSRLTQDIIASFHHDFFTDFKTNLRVGNTIWQEYGNQISNSTTNLLIENFYNIAFASGIPSTGVITGKIRQIAYFGDLSVGYKDWANIEGTLRNEHDSRLNDANRSIWFPSVNASVILTNALPMLKGNKVINYLKVRGSYAQVGDVNVNPYGYIPTSYSVATNFPYGSLAGLSLNTTLNNPNLKPEITKEVEVGVDFGFLDSRINGSVTYYNDHTTNQTIGINTTPSIGYQNTLVNVGDMQNNGFEFKLDVDALQQQRNKFGLSFGGNLAIQDSKVISLLNGLNSVSIGSNEQALVGSPFPVLVANDVARDPQGHVIVSATTGYPSTAAALVNLGRMTPKYILGLNQRLTYKFMTLNLVEEFRTGNVFYDGTERSATIAGSSAFSATNGRERFVFPNSVINTGTTAAPVYVPNTNVAVRDGNLLFWDSGSFYTVASTYTTSAAFWKLREANLEFNVTQLVKKTKAIKRASIAINGRNLLMIVPASNRFHTDPEFGGTGNATGSQSTSQLPPSRFFGATLNLTF</sequence>
<reference evidence="15 16" key="1">
    <citation type="submission" date="2020-10" db="EMBL/GenBank/DDBJ databases">
        <title>Mucilaginibacter mali sp. nov., isolated from rhizosphere soil of apple orchard.</title>
        <authorList>
            <person name="Lee J.-S."/>
            <person name="Kim H.S."/>
            <person name="Kim J.-S."/>
        </authorList>
    </citation>
    <scope>NUCLEOTIDE SEQUENCE [LARGE SCALE GENOMIC DNA]</scope>
    <source>
        <strain evidence="15 16">KCTC 23157</strain>
    </source>
</reference>
<evidence type="ECO:0000256" key="11">
    <source>
        <dbReference type="RuleBase" id="RU003357"/>
    </source>
</evidence>
<protein>
    <submittedName>
        <fullName evidence="15">SusC/RagA family TonB-linked outer membrane protein</fullName>
    </submittedName>
</protein>
<feature type="chain" id="PRO_5045322129" evidence="12">
    <location>
        <begin position="22"/>
        <end position="1067"/>
    </location>
</feature>
<gene>
    <name evidence="15" type="ORF">IRJ18_20205</name>
</gene>
<dbReference type="EMBL" id="JADFFM010000002">
    <property type="protein sequence ID" value="MBE9668704.1"/>
    <property type="molecule type" value="Genomic_DNA"/>
</dbReference>
<feature type="domain" description="TonB-dependent receptor-like beta-barrel" evidence="13">
    <location>
        <begin position="447"/>
        <end position="916"/>
    </location>
</feature>
<keyword evidence="6 11" id="KW-0798">TonB box</keyword>
<dbReference type="Gene3D" id="2.170.130.10">
    <property type="entry name" value="TonB-dependent receptor, plug domain"/>
    <property type="match status" value="1"/>
</dbReference>
<dbReference type="Pfam" id="PF07715">
    <property type="entry name" value="Plug"/>
    <property type="match status" value="1"/>
</dbReference>
<accession>A0ABR9XNM1</accession>
<evidence type="ECO:0000313" key="16">
    <source>
        <dbReference type="Proteomes" id="UP000632774"/>
    </source>
</evidence>
<dbReference type="Gene3D" id="2.60.40.1120">
    <property type="entry name" value="Carboxypeptidase-like, regulatory domain"/>
    <property type="match status" value="1"/>
</dbReference>
<dbReference type="InterPro" id="IPR023997">
    <property type="entry name" value="TonB-dep_OMP_SusC/RagA_CS"/>
</dbReference>
<evidence type="ECO:0000256" key="8">
    <source>
        <dbReference type="ARBA" id="ARBA00023170"/>
    </source>
</evidence>
<evidence type="ECO:0000259" key="14">
    <source>
        <dbReference type="Pfam" id="PF07715"/>
    </source>
</evidence>
<feature type="domain" description="TonB-dependent receptor plug" evidence="14">
    <location>
        <begin position="122"/>
        <end position="225"/>
    </location>
</feature>
<keyword evidence="2 10" id="KW-0813">Transport</keyword>
<keyword evidence="9 10" id="KW-0998">Cell outer membrane</keyword>
<evidence type="ECO:0000256" key="5">
    <source>
        <dbReference type="ARBA" id="ARBA00022729"/>
    </source>
</evidence>
<dbReference type="InterPro" id="IPR036942">
    <property type="entry name" value="Beta-barrel_TonB_sf"/>
</dbReference>
<dbReference type="RefSeq" id="WP_194108091.1">
    <property type="nucleotide sequence ID" value="NZ_JADFFM010000002.1"/>
</dbReference>
<comment type="similarity">
    <text evidence="10 11">Belongs to the TonB-dependent receptor family.</text>
</comment>
<dbReference type="InterPro" id="IPR012910">
    <property type="entry name" value="Plug_dom"/>
</dbReference>
<dbReference type="NCBIfam" id="TIGR04057">
    <property type="entry name" value="SusC_RagA_signa"/>
    <property type="match status" value="1"/>
</dbReference>
<dbReference type="NCBIfam" id="TIGR04056">
    <property type="entry name" value="OMP_RagA_SusC"/>
    <property type="match status" value="1"/>
</dbReference>
<evidence type="ECO:0000256" key="1">
    <source>
        <dbReference type="ARBA" id="ARBA00004571"/>
    </source>
</evidence>
<organism evidence="15 16">
    <name type="scientific">Mucilaginibacter boryungensis</name>
    <dbReference type="NCBI Taxonomy" id="768480"/>
    <lineage>
        <taxon>Bacteria</taxon>
        <taxon>Pseudomonadati</taxon>
        <taxon>Bacteroidota</taxon>
        <taxon>Sphingobacteriia</taxon>
        <taxon>Sphingobacteriales</taxon>
        <taxon>Sphingobacteriaceae</taxon>
        <taxon>Mucilaginibacter</taxon>
    </lineage>
</organism>
<dbReference type="InterPro" id="IPR023996">
    <property type="entry name" value="TonB-dep_OMP_SusC/RagA"/>
</dbReference>
<dbReference type="InterPro" id="IPR000531">
    <property type="entry name" value="Beta-barrel_TonB"/>
</dbReference>
<proteinExistence type="inferred from homology"/>
<dbReference type="PANTHER" id="PTHR30069:SF29">
    <property type="entry name" value="HEMOGLOBIN AND HEMOGLOBIN-HAPTOGLOBIN-BINDING PROTEIN 1-RELATED"/>
    <property type="match status" value="1"/>
</dbReference>
<evidence type="ECO:0000256" key="3">
    <source>
        <dbReference type="ARBA" id="ARBA00022452"/>
    </source>
</evidence>
<evidence type="ECO:0000256" key="4">
    <source>
        <dbReference type="ARBA" id="ARBA00022692"/>
    </source>
</evidence>
<comment type="subcellular location">
    <subcellularLocation>
        <location evidence="1 10">Cell outer membrane</location>
        <topology evidence="1 10">Multi-pass membrane protein</topology>
    </subcellularLocation>
</comment>
<evidence type="ECO:0000259" key="13">
    <source>
        <dbReference type="Pfam" id="PF00593"/>
    </source>
</evidence>
<evidence type="ECO:0000256" key="7">
    <source>
        <dbReference type="ARBA" id="ARBA00023136"/>
    </source>
</evidence>
<keyword evidence="4 10" id="KW-0812">Transmembrane</keyword>
<keyword evidence="16" id="KW-1185">Reference proteome</keyword>
<evidence type="ECO:0000256" key="12">
    <source>
        <dbReference type="SAM" id="SignalP"/>
    </source>
</evidence>
<keyword evidence="3 10" id="KW-1134">Transmembrane beta strand</keyword>
<dbReference type="InterPro" id="IPR008969">
    <property type="entry name" value="CarboxyPept-like_regulatory"/>
</dbReference>
<evidence type="ECO:0000256" key="9">
    <source>
        <dbReference type="ARBA" id="ARBA00023237"/>
    </source>
</evidence>
<dbReference type="InterPro" id="IPR037066">
    <property type="entry name" value="Plug_dom_sf"/>
</dbReference>
<evidence type="ECO:0000256" key="2">
    <source>
        <dbReference type="ARBA" id="ARBA00022448"/>
    </source>
</evidence>